<proteinExistence type="predicted"/>
<dbReference type="AlphaFoldDB" id="A0A084GEL4"/>
<dbReference type="InterPro" id="IPR024752">
    <property type="entry name" value="Myb/SANT-like_dom"/>
</dbReference>
<dbReference type="GeneID" id="27720655"/>
<feature type="compositionally biased region" description="Polar residues" evidence="1">
    <location>
        <begin position="220"/>
        <end position="238"/>
    </location>
</feature>
<name>A0A084GEL4_PSEDA</name>
<gene>
    <name evidence="3" type="ORF">SAPIO_CDS1583</name>
</gene>
<feature type="region of interest" description="Disordered" evidence="1">
    <location>
        <begin position="200"/>
        <end position="245"/>
    </location>
</feature>
<feature type="domain" description="Myb/SANT-like" evidence="2">
    <location>
        <begin position="25"/>
        <end position="119"/>
    </location>
</feature>
<comment type="caution">
    <text evidence="3">The sequence shown here is derived from an EMBL/GenBank/DDBJ whole genome shotgun (WGS) entry which is preliminary data.</text>
</comment>
<keyword evidence="4" id="KW-1185">Reference proteome</keyword>
<sequence>MSDDEFGNDTRGSAADRDKRAPRFSWTPAYENTFFRSLCESVQLGLRENHSFKAEAWDRAAAALREQHGAYPTKSHLVNKSDNARKKFRLWRGLREHPDFLYNPTTRTVTASDEAWKAHIEKEPLSRALRGRTFEHEEFMEILYPDVVGSGGAPKRIMKPKRKGPDALPGCEDNDMPGTAVLNLQVDRTVFQHNSAMANARHQPTPMPQPNVARSLGPSRPSSTALPPRTNMTNTSALTPPDETNHTRQRFVPQGPNAGAVPASDHRLSAGNAASAAAMQQNKRRRISTQAGFTVTANGNGVDASVPLSAGATPGRTLLEDGVLTIAELLRARAPPRWPEQALDIFFRDFADEDMDLQLKIAEKALADENKAMVFCKMPPAVRKHWVRRLREVHNRAL</sequence>
<evidence type="ECO:0000313" key="4">
    <source>
        <dbReference type="Proteomes" id="UP000028545"/>
    </source>
</evidence>
<dbReference type="Pfam" id="PF12776">
    <property type="entry name" value="Myb_DNA-bind_3"/>
    <property type="match status" value="1"/>
</dbReference>
<evidence type="ECO:0000259" key="2">
    <source>
        <dbReference type="Pfam" id="PF12776"/>
    </source>
</evidence>
<dbReference type="KEGG" id="sapo:SAPIO_CDS1583"/>
<organism evidence="3 4">
    <name type="scientific">Pseudallescheria apiosperma</name>
    <name type="common">Scedosporium apiospermum</name>
    <dbReference type="NCBI Taxonomy" id="563466"/>
    <lineage>
        <taxon>Eukaryota</taxon>
        <taxon>Fungi</taxon>
        <taxon>Dikarya</taxon>
        <taxon>Ascomycota</taxon>
        <taxon>Pezizomycotina</taxon>
        <taxon>Sordariomycetes</taxon>
        <taxon>Hypocreomycetidae</taxon>
        <taxon>Microascales</taxon>
        <taxon>Microascaceae</taxon>
        <taxon>Scedosporium</taxon>
    </lineage>
</organism>
<dbReference type="PANTHER" id="PTHR46929">
    <property type="entry name" value="EXPRESSED PROTEIN"/>
    <property type="match status" value="1"/>
</dbReference>
<evidence type="ECO:0000256" key="1">
    <source>
        <dbReference type="SAM" id="MobiDB-lite"/>
    </source>
</evidence>
<dbReference type="HOGENOM" id="CLU_031888_0_0_1"/>
<dbReference type="VEuPathDB" id="FungiDB:SAPIO_CDS1583"/>
<reference evidence="3 4" key="1">
    <citation type="journal article" date="2014" name="Genome Announc.">
        <title>Draft genome sequence of the pathogenic fungus Scedosporium apiospermum.</title>
        <authorList>
            <person name="Vandeputte P."/>
            <person name="Ghamrawi S."/>
            <person name="Rechenmann M."/>
            <person name="Iltis A."/>
            <person name="Giraud S."/>
            <person name="Fleury M."/>
            <person name="Thornton C."/>
            <person name="Delhaes L."/>
            <person name="Meyer W."/>
            <person name="Papon N."/>
            <person name="Bouchara J.P."/>
        </authorList>
    </citation>
    <scope>NUCLEOTIDE SEQUENCE [LARGE SCALE GENOMIC DNA]</scope>
    <source>
        <strain evidence="3 4">IHEM 14462</strain>
    </source>
</reference>
<accession>A0A084GEL4</accession>
<dbReference type="EMBL" id="JOWA01000066">
    <property type="protein sequence ID" value="KEZ45776.1"/>
    <property type="molecule type" value="Genomic_DNA"/>
</dbReference>
<dbReference type="OrthoDB" id="5307821at2759"/>
<dbReference type="OMA" id="YMEVLYP"/>
<evidence type="ECO:0000313" key="3">
    <source>
        <dbReference type="EMBL" id="KEZ45776.1"/>
    </source>
</evidence>
<dbReference type="RefSeq" id="XP_016645575.1">
    <property type="nucleotide sequence ID" value="XM_016784818.1"/>
</dbReference>
<dbReference type="Proteomes" id="UP000028545">
    <property type="component" value="Unassembled WGS sequence"/>
</dbReference>
<dbReference type="PANTHER" id="PTHR46929:SF3">
    <property type="entry name" value="MYB_SANT-LIKE DOMAIN-CONTAINING PROTEIN"/>
    <property type="match status" value="1"/>
</dbReference>
<protein>
    <recommendedName>
        <fullName evidence="2">Myb/SANT-like domain-containing protein</fullName>
    </recommendedName>
</protein>